<keyword evidence="2 4" id="KW-0012">Acyltransferase</keyword>
<evidence type="ECO:0000256" key="5">
    <source>
        <dbReference type="PIRSR" id="PIRSR000446-1"/>
    </source>
</evidence>
<feature type="active site" evidence="5">
    <location>
        <position position="91"/>
    </location>
</feature>
<dbReference type="FunFam" id="3.30.70.250:FF:000001">
    <property type="entry name" value="Malonyl CoA-acyl carrier protein transacylase"/>
    <property type="match status" value="1"/>
</dbReference>
<dbReference type="InterPro" id="IPR050858">
    <property type="entry name" value="Mal-CoA-ACP_Trans/PKS_FabD"/>
</dbReference>
<dbReference type="InterPro" id="IPR004410">
    <property type="entry name" value="Malonyl_CoA-ACP_transAc_FabD"/>
</dbReference>
<evidence type="ECO:0000256" key="4">
    <source>
        <dbReference type="PIRNR" id="PIRNR000446"/>
    </source>
</evidence>
<dbReference type="InterPro" id="IPR001227">
    <property type="entry name" value="Ac_transferase_dom_sf"/>
</dbReference>
<dbReference type="InterPro" id="IPR016036">
    <property type="entry name" value="Malonyl_transacylase_ACP-bd"/>
</dbReference>
<dbReference type="InterPro" id="IPR024925">
    <property type="entry name" value="Malonyl_CoA-ACP_transAc"/>
</dbReference>
<dbReference type="PIRSF" id="PIRSF000446">
    <property type="entry name" value="Mct"/>
    <property type="match status" value="1"/>
</dbReference>
<gene>
    <name evidence="7" type="primary">fabD</name>
    <name evidence="7" type="ORF">FPQ13_02325</name>
</gene>
<dbReference type="AlphaFoldDB" id="A0A556PRT8"/>
<evidence type="ECO:0000313" key="8">
    <source>
        <dbReference type="Proteomes" id="UP000316425"/>
    </source>
</evidence>
<dbReference type="SUPFAM" id="SSF52151">
    <property type="entry name" value="FabD/lysophospholipase-like"/>
    <property type="match status" value="1"/>
</dbReference>
<dbReference type="InterPro" id="IPR014043">
    <property type="entry name" value="Acyl_transferase_dom"/>
</dbReference>
<name>A0A556PRT8_9BACI</name>
<comment type="similarity">
    <text evidence="4">Belongs to the fabD family.</text>
</comment>
<feature type="active site" evidence="5">
    <location>
        <position position="201"/>
    </location>
</feature>
<dbReference type="PANTHER" id="PTHR42681:SF1">
    <property type="entry name" value="MALONYL-COA-ACYL CARRIER PROTEIN TRANSACYLASE, MITOCHONDRIAL"/>
    <property type="match status" value="1"/>
</dbReference>
<dbReference type="GO" id="GO:0005829">
    <property type="term" value="C:cytosol"/>
    <property type="evidence" value="ECO:0007669"/>
    <property type="project" value="TreeGrafter"/>
</dbReference>
<dbReference type="Gene3D" id="3.30.70.250">
    <property type="entry name" value="Malonyl-CoA ACP transacylase, ACP-binding"/>
    <property type="match status" value="1"/>
</dbReference>
<proteinExistence type="inferred from homology"/>
<dbReference type="EMBL" id="VMHE01000002">
    <property type="protein sequence ID" value="TSJ67110.1"/>
    <property type="molecule type" value="Genomic_DNA"/>
</dbReference>
<evidence type="ECO:0000256" key="1">
    <source>
        <dbReference type="ARBA" id="ARBA00022679"/>
    </source>
</evidence>
<dbReference type="RefSeq" id="WP_144087699.1">
    <property type="nucleotide sequence ID" value="NZ_VMHE01000002.1"/>
</dbReference>
<dbReference type="GO" id="GO:0004314">
    <property type="term" value="F:[acyl-carrier-protein] S-malonyltransferase activity"/>
    <property type="evidence" value="ECO:0007669"/>
    <property type="project" value="UniProtKB-EC"/>
</dbReference>
<dbReference type="GO" id="GO:0006633">
    <property type="term" value="P:fatty acid biosynthetic process"/>
    <property type="evidence" value="ECO:0007669"/>
    <property type="project" value="TreeGrafter"/>
</dbReference>
<dbReference type="OrthoDB" id="9805460at2"/>
<reference evidence="7 8" key="1">
    <citation type="submission" date="2019-07" db="EMBL/GenBank/DDBJ databases">
        <title>Allobacillus sp. nov. SKP isolated from shrimp paste of Euphausiacea.</title>
        <authorList>
            <person name="Kanchanasin P."/>
            <person name="Tanasupawat S."/>
            <person name="Shi W."/>
            <person name="Wu L."/>
            <person name="Ma J."/>
        </authorList>
    </citation>
    <scope>NUCLEOTIDE SEQUENCE [LARGE SCALE GENOMIC DNA]</scope>
    <source>
        <strain evidence="7 8">SKP4-8</strain>
    </source>
</reference>
<dbReference type="Proteomes" id="UP000316425">
    <property type="component" value="Unassembled WGS sequence"/>
</dbReference>
<keyword evidence="1 4" id="KW-0808">Transferase</keyword>
<evidence type="ECO:0000256" key="2">
    <source>
        <dbReference type="ARBA" id="ARBA00023315"/>
    </source>
</evidence>
<comment type="caution">
    <text evidence="7">The sequence shown here is derived from an EMBL/GenBank/DDBJ whole genome shotgun (WGS) entry which is preliminary data.</text>
</comment>
<dbReference type="SUPFAM" id="SSF55048">
    <property type="entry name" value="Probable ACP-binding domain of malonyl-CoA ACP transacylase"/>
    <property type="match status" value="1"/>
</dbReference>
<dbReference type="Gene3D" id="3.40.366.10">
    <property type="entry name" value="Malonyl-Coenzyme A Acyl Carrier Protein, domain 2"/>
    <property type="match status" value="1"/>
</dbReference>
<dbReference type="SMART" id="SM00827">
    <property type="entry name" value="PKS_AT"/>
    <property type="match status" value="1"/>
</dbReference>
<accession>A0A556PRT8</accession>
<dbReference type="NCBIfam" id="TIGR00128">
    <property type="entry name" value="fabD"/>
    <property type="match status" value="1"/>
</dbReference>
<dbReference type="InterPro" id="IPR016035">
    <property type="entry name" value="Acyl_Trfase/lysoPLipase"/>
</dbReference>
<keyword evidence="8" id="KW-1185">Reference proteome</keyword>
<dbReference type="EC" id="2.3.1.39" evidence="4"/>
<comment type="catalytic activity">
    <reaction evidence="3 4">
        <text>holo-[ACP] + malonyl-CoA = malonyl-[ACP] + CoA</text>
        <dbReference type="Rhea" id="RHEA:41792"/>
        <dbReference type="Rhea" id="RHEA-COMP:9623"/>
        <dbReference type="Rhea" id="RHEA-COMP:9685"/>
        <dbReference type="ChEBI" id="CHEBI:57287"/>
        <dbReference type="ChEBI" id="CHEBI:57384"/>
        <dbReference type="ChEBI" id="CHEBI:64479"/>
        <dbReference type="ChEBI" id="CHEBI:78449"/>
        <dbReference type="EC" id="2.3.1.39"/>
    </reaction>
</comment>
<dbReference type="Pfam" id="PF00698">
    <property type="entry name" value="Acyl_transf_1"/>
    <property type="match status" value="1"/>
</dbReference>
<feature type="domain" description="Malonyl-CoA:ACP transacylase (MAT)" evidence="6">
    <location>
        <begin position="7"/>
        <end position="300"/>
    </location>
</feature>
<sequence>MSKLAFLFPGQGSQAVGMGKSFFDQNQEVKDAFQRADDVLGYSLSDLILNGPDETLTKTENAQPALLLISAVINDQLKQRGVEPALVAGHSLGEYSALYAAGVLSLEDAIKVVHERGKLMEKAVPSGEGTMAAVLGMKDEEIRQVTDAVTEAGDVVNVANYNCPGQIVISGSVAGVEKASEQLKEKGAKRVLSLNVSGPFHSTLMKPASIEFQAVLDSVTFQEANIPVYANVHAKPVTTSDEIKQLLIEQLYSPVQFSQTIENMLEEEVDAFVEVGSGKVLSGLVKKVHRRAKVFSVQDIETFEKFLDWTKEEA</sequence>
<dbReference type="PANTHER" id="PTHR42681">
    <property type="entry name" value="MALONYL-COA-ACYL CARRIER PROTEIN TRANSACYLASE, MITOCHONDRIAL"/>
    <property type="match status" value="1"/>
</dbReference>
<evidence type="ECO:0000259" key="6">
    <source>
        <dbReference type="SMART" id="SM00827"/>
    </source>
</evidence>
<evidence type="ECO:0000313" key="7">
    <source>
        <dbReference type="EMBL" id="TSJ67110.1"/>
    </source>
</evidence>
<organism evidence="7 8">
    <name type="scientific">Allobacillus salarius</name>
    <dbReference type="NCBI Taxonomy" id="1955272"/>
    <lineage>
        <taxon>Bacteria</taxon>
        <taxon>Bacillati</taxon>
        <taxon>Bacillota</taxon>
        <taxon>Bacilli</taxon>
        <taxon>Bacillales</taxon>
        <taxon>Bacillaceae</taxon>
        <taxon>Allobacillus</taxon>
    </lineage>
</organism>
<protein>
    <recommendedName>
        <fullName evidence="4">Malonyl CoA-acyl carrier protein transacylase</fullName>
        <ecNumber evidence="4">2.3.1.39</ecNumber>
    </recommendedName>
</protein>
<evidence type="ECO:0000256" key="3">
    <source>
        <dbReference type="ARBA" id="ARBA00048462"/>
    </source>
</evidence>